<organism evidence="1 2">
    <name type="scientific">Pelotomaculum schinkii</name>
    <dbReference type="NCBI Taxonomy" id="78350"/>
    <lineage>
        <taxon>Bacteria</taxon>
        <taxon>Bacillati</taxon>
        <taxon>Bacillota</taxon>
        <taxon>Clostridia</taxon>
        <taxon>Eubacteriales</taxon>
        <taxon>Desulfotomaculaceae</taxon>
        <taxon>Pelotomaculum</taxon>
    </lineage>
</organism>
<evidence type="ECO:0000313" key="1">
    <source>
        <dbReference type="EMBL" id="TEB04774.1"/>
    </source>
</evidence>
<sequence>MADKSNVLWEKHRMYLPGMRQKAVHRCRHCKFFVAIKGKLETKYGCVVSIKAYGNLEKRIPPVIPVIEIIKQVGLEGLDKCLKCSDPEAQSCGKFSTK</sequence>
<accession>A0A4Y7R745</accession>
<gene>
    <name evidence="1" type="ORF">Psch_03536</name>
</gene>
<protein>
    <submittedName>
        <fullName evidence="1">Uncharacterized protein</fullName>
    </submittedName>
</protein>
<proteinExistence type="predicted"/>
<dbReference type="Proteomes" id="UP000298324">
    <property type="component" value="Unassembled WGS sequence"/>
</dbReference>
<dbReference type="AlphaFoldDB" id="A0A4Y7R745"/>
<comment type="caution">
    <text evidence="1">The sequence shown here is derived from an EMBL/GenBank/DDBJ whole genome shotgun (WGS) entry which is preliminary data.</text>
</comment>
<evidence type="ECO:0000313" key="2">
    <source>
        <dbReference type="Proteomes" id="UP000298324"/>
    </source>
</evidence>
<name>A0A4Y7R745_9FIRM</name>
<keyword evidence="2" id="KW-1185">Reference proteome</keyword>
<dbReference type="RefSeq" id="WP_190259102.1">
    <property type="nucleotide sequence ID" value="NZ_QFGA01000003.1"/>
</dbReference>
<dbReference type="EMBL" id="QFGA01000003">
    <property type="protein sequence ID" value="TEB04774.1"/>
    <property type="molecule type" value="Genomic_DNA"/>
</dbReference>
<reference evidence="1 2" key="1">
    <citation type="journal article" date="2018" name="Environ. Microbiol.">
        <title>Novel energy conservation strategies and behaviour of Pelotomaculum schinkii driving syntrophic propionate catabolism.</title>
        <authorList>
            <person name="Hidalgo-Ahumada C.A.P."/>
            <person name="Nobu M.K."/>
            <person name="Narihiro T."/>
            <person name="Tamaki H."/>
            <person name="Liu W.T."/>
            <person name="Kamagata Y."/>
            <person name="Stams A.J.M."/>
            <person name="Imachi H."/>
            <person name="Sousa D.Z."/>
        </authorList>
    </citation>
    <scope>NUCLEOTIDE SEQUENCE [LARGE SCALE GENOMIC DNA]</scope>
    <source>
        <strain evidence="1 2">HH</strain>
    </source>
</reference>